<dbReference type="InterPro" id="IPR024706">
    <property type="entry name" value="Peroxiredoxin_AhpC-typ"/>
</dbReference>
<dbReference type="SUPFAM" id="SSF52833">
    <property type="entry name" value="Thioredoxin-like"/>
    <property type="match status" value="1"/>
</dbReference>
<dbReference type="InterPro" id="IPR036249">
    <property type="entry name" value="Thioredoxin-like_sf"/>
</dbReference>
<proteinExistence type="predicted"/>
<dbReference type="PANTHER" id="PTHR43110:SF1">
    <property type="entry name" value="THIOL PEROXIDASE"/>
    <property type="match status" value="1"/>
</dbReference>
<dbReference type="PROSITE" id="PS51352">
    <property type="entry name" value="THIOREDOXIN_2"/>
    <property type="match status" value="1"/>
</dbReference>
<dbReference type="PIRSF" id="PIRSF000239">
    <property type="entry name" value="AHPC"/>
    <property type="match status" value="1"/>
</dbReference>
<organism evidence="4 5">
    <name type="scientific">Gaopeijia maritima</name>
    <dbReference type="NCBI Taxonomy" id="3119007"/>
    <lineage>
        <taxon>Bacteria</taxon>
        <taxon>Pseudomonadati</taxon>
        <taxon>Gemmatimonadota</taxon>
        <taxon>Longimicrobiia</taxon>
        <taxon>Gaopeijiales</taxon>
        <taxon>Gaopeijiaceae</taxon>
        <taxon>Gaopeijia</taxon>
    </lineage>
</organism>
<dbReference type="Pfam" id="PF00578">
    <property type="entry name" value="AhpC-TSA"/>
    <property type="match status" value="1"/>
</dbReference>
<keyword evidence="5" id="KW-1185">Reference proteome</keyword>
<evidence type="ECO:0000256" key="2">
    <source>
        <dbReference type="ARBA" id="ARBA00023284"/>
    </source>
</evidence>
<dbReference type="InterPro" id="IPR013766">
    <property type="entry name" value="Thioredoxin_domain"/>
</dbReference>
<dbReference type="Proteomes" id="UP001484239">
    <property type="component" value="Unassembled WGS sequence"/>
</dbReference>
<feature type="domain" description="Thioredoxin" evidence="3">
    <location>
        <begin position="3"/>
        <end position="158"/>
    </location>
</feature>
<sequence length="161" mass="17647">MTPAIGSAAPDFELTWRVGEPAIRRSAWQEGRPLVLLFYPLAFSPVCTDELCAVRDDGAQWSELDARILGVSVDSPWVNSRFADELGIDFPLLSDFNREVASAYGVLNDDYWGMRGVSDRAAFVIDASGTVVWAWHSPDDAVLPDFEAIRAAVAEASEPAR</sequence>
<dbReference type="EMBL" id="JBBHLI010000001">
    <property type="protein sequence ID" value="MEK9499710.1"/>
    <property type="molecule type" value="Genomic_DNA"/>
</dbReference>
<protein>
    <submittedName>
        <fullName evidence="4">Redoxin domain-containing protein</fullName>
    </submittedName>
</protein>
<name>A0ABU9E4P9_9BACT</name>
<dbReference type="InterPro" id="IPR000866">
    <property type="entry name" value="AhpC/TSA"/>
</dbReference>
<evidence type="ECO:0000259" key="3">
    <source>
        <dbReference type="PROSITE" id="PS51352"/>
    </source>
</evidence>
<reference evidence="4 5" key="1">
    <citation type="submission" date="2024-02" db="EMBL/GenBank/DDBJ databases">
        <title>A novel Gemmatimonadota bacterium.</title>
        <authorList>
            <person name="Du Z.-J."/>
            <person name="Ye Y.-Q."/>
        </authorList>
    </citation>
    <scope>NUCLEOTIDE SEQUENCE [LARGE SCALE GENOMIC DNA]</scope>
    <source>
        <strain evidence="4 5">DH-20</strain>
    </source>
</reference>
<dbReference type="PANTHER" id="PTHR43110">
    <property type="entry name" value="THIOL PEROXIDASE"/>
    <property type="match status" value="1"/>
</dbReference>
<gene>
    <name evidence="4" type="ORF">WI372_01785</name>
</gene>
<comment type="caution">
    <text evidence="4">The sequence shown here is derived from an EMBL/GenBank/DDBJ whole genome shotgun (WGS) entry which is preliminary data.</text>
</comment>
<dbReference type="Gene3D" id="3.40.30.10">
    <property type="entry name" value="Glutaredoxin"/>
    <property type="match status" value="1"/>
</dbReference>
<keyword evidence="1" id="KW-0560">Oxidoreductase</keyword>
<accession>A0ABU9E4P9</accession>
<evidence type="ECO:0000313" key="4">
    <source>
        <dbReference type="EMBL" id="MEK9499710.1"/>
    </source>
</evidence>
<dbReference type="InterPro" id="IPR050455">
    <property type="entry name" value="Tpx_Peroxidase_subfamily"/>
</dbReference>
<evidence type="ECO:0000313" key="5">
    <source>
        <dbReference type="Proteomes" id="UP001484239"/>
    </source>
</evidence>
<dbReference type="RefSeq" id="WP_405278294.1">
    <property type="nucleotide sequence ID" value="NZ_JBBHLI010000001.1"/>
</dbReference>
<keyword evidence="2" id="KW-0676">Redox-active center</keyword>
<evidence type="ECO:0000256" key="1">
    <source>
        <dbReference type="ARBA" id="ARBA00023002"/>
    </source>
</evidence>